<dbReference type="InterPro" id="IPR014721">
    <property type="entry name" value="Ribsml_uS5_D2-typ_fold_subgr"/>
</dbReference>
<sequence>MNKPAELEKKYDEFGDEIIQEHIEIITNTEDILDINEPLFKPIERSENYKFDKVNNMNYFLEIMKYEKRVSNVGVFGSLNAGKTEFIRFYSQQSNLFVNKTSNFNALTSKYEKERNMTIHYKPMTTMLSNSKGQTQIISFFDTSSHLDFMNETLSIIPYMDVCFIVLDILEDITFIIEILKKNLEDKKVVLIFNKMDRLVAQCSDTYAPSGIFSNIQKLLDYFKPIKIFFSSLKDKWIFNEESIYYNEIKIYNEEIFNSYIIEPINKIYDLKNKRLDLKFNKKTRREMNIQLTGCPIVDLFRGFITNEDVMLDMLFNMKRRDGCIFLFKYYQVFEECHPLFIFDHSISENMEFVYEGNNYKILSIFIILQGGIVNIKSLGARIPTIVKLDREVKYKNKVKSENAIKVFIKGLEKETLDAIKKIYPTINYKNYEIEGSGELLLDAVMCDLKEMCHKKLFTIAIFSKFKESSGVIKRNKSNINTECFGESNVFEIKCESNIINDNKNTKFTYEHNTNILVLKEEFPFKEELIKGFLWTIEAGPIINGEIINTKFIIQNIIIKDSNPIKIISDFRSSCLRSFIYSSPKLMEPIYKVEILYLKDHTTIIDTIIKSRRGVSVDNIEWKHCNYSRRIARIPASDSLGLEVDIKLYTCGYAWCSKFVEGWIDVQGNVFNRTEGIDNMAYEINEKMKIISNLVGE</sequence>
<keyword evidence="3" id="KW-0251">Elongation factor</keyword>
<proteinExistence type="predicted"/>
<evidence type="ECO:0000259" key="2">
    <source>
        <dbReference type="Pfam" id="PF00679"/>
    </source>
</evidence>
<reference evidence="3 4" key="1">
    <citation type="submission" date="2019-01" db="EMBL/GenBank/DDBJ databases">
        <title>Genomes sequencing and comparative genomics of infectious freshwater microsporidia, Cucumispora dikerogammari and Thelohania contejeani.</title>
        <authorList>
            <person name="Cormier A."/>
            <person name="Giraud I."/>
            <person name="Wattier R."/>
            <person name="Teixeira M."/>
            <person name="Grandjean F."/>
            <person name="Rigaud T."/>
            <person name="Cordaux R."/>
        </authorList>
    </citation>
    <scope>NUCLEOTIDE SEQUENCE [LARGE SCALE GENOMIC DNA]</scope>
    <source>
        <strain evidence="3">T1</strain>
        <tissue evidence="3">Spores</tissue>
    </source>
</reference>
<evidence type="ECO:0000313" key="4">
    <source>
        <dbReference type="Proteomes" id="UP001516464"/>
    </source>
</evidence>
<feature type="domain" description="Elongation factor EFG" evidence="2">
    <location>
        <begin position="585"/>
        <end position="673"/>
    </location>
</feature>
<accession>A0ABQ7HY10</accession>
<dbReference type="Gene3D" id="3.40.50.300">
    <property type="entry name" value="P-loop containing nucleotide triphosphate hydrolases"/>
    <property type="match status" value="1"/>
</dbReference>
<dbReference type="Proteomes" id="UP001516464">
    <property type="component" value="Unassembled WGS sequence"/>
</dbReference>
<protein>
    <submittedName>
        <fullName evidence="3">Elongation factor 2</fullName>
    </submittedName>
</protein>
<dbReference type="Pfam" id="PF00679">
    <property type="entry name" value="EFG_C"/>
    <property type="match status" value="1"/>
</dbReference>
<dbReference type="PANTHER" id="PTHR42908">
    <property type="entry name" value="TRANSLATION ELONGATION FACTOR-RELATED"/>
    <property type="match status" value="1"/>
</dbReference>
<feature type="domain" description="Tr-type G" evidence="1">
    <location>
        <begin position="68"/>
        <end position="219"/>
    </location>
</feature>
<dbReference type="InterPro" id="IPR000640">
    <property type="entry name" value="EFG_V-like"/>
</dbReference>
<dbReference type="GO" id="GO:0003746">
    <property type="term" value="F:translation elongation factor activity"/>
    <property type="evidence" value="ECO:0007669"/>
    <property type="project" value="UniProtKB-KW"/>
</dbReference>
<dbReference type="SUPFAM" id="SSF54211">
    <property type="entry name" value="Ribosomal protein S5 domain 2-like"/>
    <property type="match status" value="1"/>
</dbReference>
<comment type="caution">
    <text evidence="3">The sequence shown here is derived from an EMBL/GenBank/DDBJ whole genome shotgun (WGS) entry which is preliminary data.</text>
</comment>
<dbReference type="SUPFAM" id="SSF52540">
    <property type="entry name" value="P-loop containing nucleoside triphosphate hydrolases"/>
    <property type="match status" value="1"/>
</dbReference>
<dbReference type="PANTHER" id="PTHR42908:SF6">
    <property type="entry name" value="116 KDA U5 SMALL NUCLEAR RIBONUCLEOPROTEIN COMPONENT"/>
    <property type="match status" value="1"/>
</dbReference>
<evidence type="ECO:0000259" key="1">
    <source>
        <dbReference type="Pfam" id="PF00009"/>
    </source>
</evidence>
<dbReference type="InterPro" id="IPR027417">
    <property type="entry name" value="P-loop_NTPase"/>
</dbReference>
<dbReference type="Gene3D" id="3.30.70.240">
    <property type="match status" value="1"/>
</dbReference>
<dbReference type="Gene3D" id="3.30.230.10">
    <property type="match status" value="1"/>
</dbReference>
<organism evidence="3 4">
    <name type="scientific">Astathelohania contejeani</name>
    <dbReference type="NCBI Taxonomy" id="164912"/>
    <lineage>
        <taxon>Eukaryota</taxon>
        <taxon>Fungi</taxon>
        <taxon>Fungi incertae sedis</taxon>
        <taxon>Microsporidia</taxon>
        <taxon>Astathelohaniidae</taxon>
        <taxon>Astathelohania</taxon>
    </lineage>
</organism>
<dbReference type="EMBL" id="SBIQ01000139">
    <property type="protein sequence ID" value="KAF7683027.1"/>
    <property type="molecule type" value="Genomic_DNA"/>
</dbReference>
<keyword evidence="3" id="KW-0648">Protein biosynthesis</keyword>
<dbReference type="SUPFAM" id="SSF54980">
    <property type="entry name" value="EF-G C-terminal domain-like"/>
    <property type="match status" value="1"/>
</dbReference>
<dbReference type="InterPro" id="IPR020568">
    <property type="entry name" value="Ribosomal_Su5_D2-typ_SF"/>
</dbReference>
<dbReference type="InterPro" id="IPR000795">
    <property type="entry name" value="T_Tr_GTP-bd_dom"/>
</dbReference>
<keyword evidence="4" id="KW-1185">Reference proteome</keyword>
<name>A0ABQ7HY10_9MICR</name>
<dbReference type="InterPro" id="IPR035647">
    <property type="entry name" value="EFG_III/V"/>
</dbReference>
<dbReference type="Pfam" id="PF00009">
    <property type="entry name" value="GTP_EFTU"/>
    <property type="match status" value="1"/>
</dbReference>
<gene>
    <name evidence="3" type="primary">fusA_1</name>
    <name evidence="3" type="ORF">TCON_1759</name>
</gene>
<evidence type="ECO:0000313" key="3">
    <source>
        <dbReference type="EMBL" id="KAF7683027.1"/>
    </source>
</evidence>